<dbReference type="InterPro" id="IPR051044">
    <property type="entry name" value="MAG_DAG_Lipase"/>
</dbReference>
<gene>
    <name evidence="3" type="ORF">NBZ79_09590</name>
</gene>
<reference evidence="3" key="1">
    <citation type="submission" date="2022-06" db="EMBL/GenBank/DDBJ databases">
        <title>Sneathiella actinostolidae sp. nov., isolated from a sea anemonein the Western Pacific Ocean.</title>
        <authorList>
            <person name="Wei M.J."/>
        </authorList>
    </citation>
    <scope>NUCLEOTIDE SEQUENCE</scope>
    <source>
        <strain evidence="3">PHK-P5</strain>
    </source>
</reference>
<evidence type="ECO:0000313" key="4">
    <source>
        <dbReference type="Proteomes" id="UP001056291"/>
    </source>
</evidence>
<dbReference type="PROSITE" id="PS51257">
    <property type="entry name" value="PROKAR_LIPOPROTEIN"/>
    <property type="match status" value="1"/>
</dbReference>
<evidence type="ECO:0000313" key="3">
    <source>
        <dbReference type="EMBL" id="USG63226.1"/>
    </source>
</evidence>
<keyword evidence="1" id="KW-0732">Signal</keyword>
<dbReference type="Pfam" id="PF12146">
    <property type="entry name" value="Hydrolase_4"/>
    <property type="match status" value="1"/>
</dbReference>
<dbReference type="InterPro" id="IPR022742">
    <property type="entry name" value="Hydrolase_4"/>
</dbReference>
<dbReference type="PRINTS" id="PR00111">
    <property type="entry name" value="ABHYDROLASE"/>
</dbReference>
<evidence type="ECO:0000256" key="1">
    <source>
        <dbReference type="SAM" id="SignalP"/>
    </source>
</evidence>
<protein>
    <submittedName>
        <fullName evidence="3">Lysophospholipase</fullName>
    </submittedName>
</protein>
<dbReference type="InterPro" id="IPR000073">
    <property type="entry name" value="AB_hydrolase_1"/>
</dbReference>
<dbReference type="RefSeq" id="WP_251937966.1">
    <property type="nucleotide sequence ID" value="NZ_CP098747.1"/>
</dbReference>
<feature type="signal peptide" evidence="1">
    <location>
        <begin position="1"/>
        <end position="26"/>
    </location>
</feature>
<dbReference type="Proteomes" id="UP001056291">
    <property type="component" value="Chromosome"/>
</dbReference>
<keyword evidence="4" id="KW-1185">Reference proteome</keyword>
<evidence type="ECO:0000259" key="2">
    <source>
        <dbReference type="Pfam" id="PF12146"/>
    </source>
</evidence>
<sequence>MTVKFKFRKRAHHVFLAMMLVVLSSACTPVVQQAGESRVDPELTATTLTTFDDKELPVKIWEATEGTRAVIIAVHGINDYSNAFAFPGSWWSTQGITTIAYDQRGFGATPETGVWPGQDLMVRDLASLVEQAKQKYPTVPIYLLGESMGGAVVMTAVGDPEFPEVSGAILSAPAVWGWQSLNIFYKTVLWTAAHTFPETKLTGRGLGVQASDNISVLRNLGADPLFIKATRIDAIYGLVDLMDNAYEAADDLLPPILLLYGEKDELVPKSSVDAMAARLPEDVDIVLYENGWHMLMRDLQGPVVWRDIADWIFERNISSGNKINGLPLFPKNE</sequence>
<dbReference type="SUPFAM" id="SSF53474">
    <property type="entry name" value="alpha/beta-Hydrolases"/>
    <property type="match status" value="1"/>
</dbReference>
<organism evidence="3 4">
    <name type="scientific">Sneathiella marina</name>
    <dbReference type="NCBI Taxonomy" id="2950108"/>
    <lineage>
        <taxon>Bacteria</taxon>
        <taxon>Pseudomonadati</taxon>
        <taxon>Pseudomonadota</taxon>
        <taxon>Alphaproteobacteria</taxon>
        <taxon>Sneathiellales</taxon>
        <taxon>Sneathiellaceae</taxon>
        <taxon>Sneathiella</taxon>
    </lineage>
</organism>
<dbReference type="InterPro" id="IPR029058">
    <property type="entry name" value="AB_hydrolase_fold"/>
</dbReference>
<feature type="chain" id="PRO_5045700438" evidence="1">
    <location>
        <begin position="27"/>
        <end position="333"/>
    </location>
</feature>
<accession>A0ABY4W8P7</accession>
<feature type="domain" description="Serine aminopeptidase S33" evidence="2">
    <location>
        <begin position="67"/>
        <end position="299"/>
    </location>
</feature>
<dbReference type="PANTHER" id="PTHR11614">
    <property type="entry name" value="PHOSPHOLIPASE-RELATED"/>
    <property type="match status" value="1"/>
</dbReference>
<proteinExistence type="predicted"/>
<name>A0ABY4W8P7_9PROT</name>
<dbReference type="Gene3D" id="3.40.50.1820">
    <property type="entry name" value="alpha/beta hydrolase"/>
    <property type="match status" value="1"/>
</dbReference>
<dbReference type="EMBL" id="CP098747">
    <property type="protein sequence ID" value="USG63226.1"/>
    <property type="molecule type" value="Genomic_DNA"/>
</dbReference>